<dbReference type="EMBL" id="JAKMXF010000144">
    <property type="protein sequence ID" value="KAI6656440.1"/>
    <property type="molecule type" value="Genomic_DNA"/>
</dbReference>
<dbReference type="Pfam" id="PF15375">
    <property type="entry name" value="FSAF1"/>
    <property type="match status" value="1"/>
</dbReference>
<dbReference type="PANTHER" id="PTHR28366">
    <property type="entry name" value="CHROMOSOME 1 OPEN READING FRAME 131"/>
    <property type="match status" value="1"/>
</dbReference>
<dbReference type="Proteomes" id="UP001165289">
    <property type="component" value="Unassembled WGS sequence"/>
</dbReference>
<reference evidence="1 2" key="1">
    <citation type="journal article" date="2023" name="BMC Biol.">
        <title>The compact genome of the sponge Oopsacas minuta (Hexactinellida) is lacking key metazoan core genes.</title>
        <authorList>
            <person name="Santini S."/>
            <person name="Schenkelaars Q."/>
            <person name="Jourda C."/>
            <person name="Duchesne M."/>
            <person name="Belahbib H."/>
            <person name="Rocher C."/>
            <person name="Selva M."/>
            <person name="Riesgo A."/>
            <person name="Vervoort M."/>
            <person name="Leys S.P."/>
            <person name="Kodjabachian L."/>
            <person name="Le Bivic A."/>
            <person name="Borchiellini C."/>
            <person name="Claverie J.M."/>
            <person name="Renard E."/>
        </authorList>
    </citation>
    <scope>NUCLEOTIDE SEQUENCE [LARGE SCALE GENOMIC DNA]</scope>
    <source>
        <strain evidence="1">SPO-2</strain>
    </source>
</reference>
<evidence type="ECO:0000313" key="1">
    <source>
        <dbReference type="EMBL" id="KAI6656440.1"/>
    </source>
</evidence>
<proteinExistence type="predicted"/>
<comment type="caution">
    <text evidence="1">The sequence shown here is derived from an EMBL/GenBank/DDBJ whole genome shotgun (WGS) entry which is preliminary data.</text>
</comment>
<accession>A0AAV7K6Y7</accession>
<name>A0AAV7K6Y7_9METZ</name>
<evidence type="ECO:0000313" key="2">
    <source>
        <dbReference type="Proteomes" id="UP001165289"/>
    </source>
</evidence>
<keyword evidence="2" id="KW-1185">Reference proteome</keyword>
<dbReference type="PANTHER" id="PTHR28366:SF1">
    <property type="entry name" value="CHROMOSOME 1 OPEN READING FRAME 131"/>
    <property type="match status" value="1"/>
</dbReference>
<sequence>MKKSLRKKQTSDRNADLFHIQKPKINNIKDELPNTRIAFQKDLNLIMNEIHCMNMKSLLGQKRRDYIKERVRGLGGKEPKRKYINYKDYMVQQKVKREEETKRKEEDRILGAQIFKKKNVIKGRGRWIDGKVKFGPNVGRLKRGVLEVSQKDIHVVIKNKT</sequence>
<dbReference type="InterPro" id="IPR027973">
    <property type="entry name" value="FSAF1-like"/>
</dbReference>
<gene>
    <name evidence="1" type="ORF">LOD99_1236</name>
</gene>
<dbReference type="InterPro" id="IPR052852">
    <property type="entry name" value="SSU_Processome_Comp"/>
</dbReference>
<protein>
    <submittedName>
        <fullName evidence="1">Uncharacterized protein</fullName>
    </submittedName>
</protein>
<dbReference type="AlphaFoldDB" id="A0AAV7K6Y7"/>
<organism evidence="1 2">
    <name type="scientific">Oopsacas minuta</name>
    <dbReference type="NCBI Taxonomy" id="111878"/>
    <lineage>
        <taxon>Eukaryota</taxon>
        <taxon>Metazoa</taxon>
        <taxon>Porifera</taxon>
        <taxon>Hexactinellida</taxon>
        <taxon>Hexasterophora</taxon>
        <taxon>Lyssacinosida</taxon>
        <taxon>Leucopsacidae</taxon>
        <taxon>Oopsacas</taxon>
    </lineage>
</organism>